<evidence type="ECO:0000256" key="2">
    <source>
        <dbReference type="ARBA" id="ARBA00012637"/>
    </source>
</evidence>
<comment type="similarity">
    <text evidence="1">Belongs to the NADH dehydrogenase family.</text>
</comment>
<dbReference type="PRINTS" id="PR00368">
    <property type="entry name" value="FADPNR"/>
</dbReference>
<dbReference type="PANTHER" id="PTHR43706">
    <property type="entry name" value="NADH DEHYDROGENASE"/>
    <property type="match status" value="1"/>
</dbReference>
<feature type="domain" description="FAD/NAD(P)-binding" evidence="9">
    <location>
        <begin position="5"/>
        <end position="321"/>
    </location>
</feature>
<keyword evidence="6" id="KW-0560">Oxidoreductase</keyword>
<dbReference type="InterPro" id="IPR045024">
    <property type="entry name" value="NDH-2"/>
</dbReference>
<gene>
    <name evidence="11" type="ORF">GCM10010136_01300</name>
</gene>
<comment type="caution">
    <text evidence="11">The sequence shown here is derived from an EMBL/GenBank/DDBJ whole genome shotgun (WGS) entry which is preliminary data.</text>
</comment>
<keyword evidence="7" id="KW-0520">NAD</keyword>
<organism evidence="11 12">
    <name type="scientific">Limoniibacter endophyticus</name>
    <dbReference type="NCBI Taxonomy" id="1565040"/>
    <lineage>
        <taxon>Bacteria</taxon>
        <taxon>Pseudomonadati</taxon>
        <taxon>Pseudomonadota</taxon>
        <taxon>Alphaproteobacteria</taxon>
        <taxon>Hyphomicrobiales</taxon>
        <taxon>Bartonellaceae</taxon>
        <taxon>Limoniibacter</taxon>
    </lineage>
</organism>
<dbReference type="AlphaFoldDB" id="A0A8J3DKJ0"/>
<evidence type="ECO:0000259" key="10">
    <source>
        <dbReference type="Pfam" id="PF22366"/>
    </source>
</evidence>
<keyword evidence="12" id="KW-1185">Reference proteome</keyword>
<accession>A0A8J3DKJ0</accession>
<evidence type="ECO:0000256" key="8">
    <source>
        <dbReference type="ARBA" id="ARBA00047599"/>
    </source>
</evidence>
<comment type="catalytic activity">
    <reaction evidence="8">
        <text>a quinone + NADH + H(+) = a quinol + NAD(+)</text>
        <dbReference type="Rhea" id="RHEA:46160"/>
        <dbReference type="ChEBI" id="CHEBI:15378"/>
        <dbReference type="ChEBI" id="CHEBI:24646"/>
        <dbReference type="ChEBI" id="CHEBI:57540"/>
        <dbReference type="ChEBI" id="CHEBI:57945"/>
        <dbReference type="ChEBI" id="CHEBI:132124"/>
        <dbReference type="EC" id="1.6.5.9"/>
    </reaction>
</comment>
<evidence type="ECO:0000256" key="5">
    <source>
        <dbReference type="ARBA" id="ARBA00022946"/>
    </source>
</evidence>
<sequence length="424" mass="46163">MAEHHVVVIGGGFGGLEAVNGLKNANVRITLIDRRNHHLFQPLLYQVAVTTLATSEIAWPIRTLYRDQPHVRTILAEVVGVDPNDKIVRLDNGQTMDYDTLIIATGSTHAYFGKDEWAHVAPGLKTLEDATMIRRRILRAFEAAELEQDTDKRRALLTFAIIGAGPTGVEMAGIIAELAHKTLHGEFRSFDPAEARIILIEGGPRVLSAFTPELSEYTRNSLEKLGVEVRTDSIVSGCSEEGVSIGEEFIAARTIVWAAGVQASPAAKWLGVEADRAGRAIVDENLRPAGLSDVYVIGDTAAVASNGKPVPGIAPAAKQMGAYVARRIRSKLAGTELPGRFNYRHQGNLATIGTRSAVVDFGKIKLRGALAWWLWGIAHIYFLIGTRSRMSVAWSWLWIYLTGQRSARLITQKEAAPPPAPPST</sequence>
<evidence type="ECO:0000313" key="11">
    <source>
        <dbReference type="EMBL" id="GHC60971.1"/>
    </source>
</evidence>
<dbReference type="EC" id="1.6.5.9" evidence="2"/>
<dbReference type="Pfam" id="PF07992">
    <property type="entry name" value="Pyr_redox_2"/>
    <property type="match status" value="1"/>
</dbReference>
<keyword evidence="3" id="KW-0285">Flavoprotein</keyword>
<keyword evidence="4" id="KW-0274">FAD</keyword>
<evidence type="ECO:0000256" key="6">
    <source>
        <dbReference type="ARBA" id="ARBA00023002"/>
    </source>
</evidence>
<evidence type="ECO:0000256" key="1">
    <source>
        <dbReference type="ARBA" id="ARBA00005272"/>
    </source>
</evidence>
<protein>
    <recommendedName>
        <fullName evidence="2">NADH:ubiquinone reductase (non-electrogenic)</fullName>
        <ecNumber evidence="2">1.6.5.9</ecNumber>
    </recommendedName>
</protein>
<feature type="domain" description="External alternative NADH-ubiquinone oxidoreductase-like C-terminal" evidence="10">
    <location>
        <begin position="345"/>
        <end position="403"/>
    </location>
</feature>
<name>A0A8J3DKJ0_9HYPH</name>
<dbReference type="InterPro" id="IPR036188">
    <property type="entry name" value="FAD/NAD-bd_sf"/>
</dbReference>
<dbReference type="InterPro" id="IPR054585">
    <property type="entry name" value="NDH2-like_C"/>
</dbReference>
<dbReference type="Gene3D" id="3.50.50.100">
    <property type="match status" value="1"/>
</dbReference>
<reference evidence="11" key="1">
    <citation type="journal article" date="2014" name="Int. J. Syst. Evol. Microbiol.">
        <title>Complete genome sequence of Corynebacterium casei LMG S-19264T (=DSM 44701T), isolated from a smear-ripened cheese.</title>
        <authorList>
            <consortium name="US DOE Joint Genome Institute (JGI-PGF)"/>
            <person name="Walter F."/>
            <person name="Albersmeier A."/>
            <person name="Kalinowski J."/>
            <person name="Ruckert C."/>
        </authorList>
    </citation>
    <scope>NUCLEOTIDE SEQUENCE</scope>
    <source>
        <strain evidence="11">KCTC 42097</strain>
    </source>
</reference>
<evidence type="ECO:0000256" key="7">
    <source>
        <dbReference type="ARBA" id="ARBA00023027"/>
    </source>
</evidence>
<dbReference type="EMBL" id="BMZO01000001">
    <property type="protein sequence ID" value="GHC60971.1"/>
    <property type="molecule type" value="Genomic_DNA"/>
</dbReference>
<evidence type="ECO:0000259" key="9">
    <source>
        <dbReference type="Pfam" id="PF07992"/>
    </source>
</evidence>
<dbReference type="PRINTS" id="PR00411">
    <property type="entry name" value="PNDRDTASEI"/>
</dbReference>
<reference evidence="11" key="2">
    <citation type="submission" date="2020-09" db="EMBL/GenBank/DDBJ databases">
        <authorList>
            <person name="Sun Q."/>
            <person name="Kim S."/>
        </authorList>
    </citation>
    <scope>NUCLEOTIDE SEQUENCE</scope>
    <source>
        <strain evidence="11">KCTC 42097</strain>
    </source>
</reference>
<dbReference type="InterPro" id="IPR023753">
    <property type="entry name" value="FAD/NAD-binding_dom"/>
</dbReference>
<evidence type="ECO:0000256" key="3">
    <source>
        <dbReference type="ARBA" id="ARBA00022630"/>
    </source>
</evidence>
<dbReference type="RefSeq" id="WP_189486815.1">
    <property type="nucleotide sequence ID" value="NZ_BMZO01000001.1"/>
</dbReference>
<evidence type="ECO:0000256" key="4">
    <source>
        <dbReference type="ARBA" id="ARBA00022827"/>
    </source>
</evidence>
<evidence type="ECO:0000313" key="12">
    <source>
        <dbReference type="Proteomes" id="UP000641137"/>
    </source>
</evidence>
<dbReference type="GO" id="GO:0050136">
    <property type="term" value="F:NADH dehydrogenase (quinone) (non-electrogenic) activity"/>
    <property type="evidence" value="ECO:0007669"/>
    <property type="project" value="UniProtKB-EC"/>
</dbReference>
<keyword evidence="5" id="KW-0809">Transit peptide</keyword>
<dbReference type="SUPFAM" id="SSF51905">
    <property type="entry name" value="FAD/NAD(P)-binding domain"/>
    <property type="match status" value="1"/>
</dbReference>
<proteinExistence type="inferred from homology"/>
<dbReference type="Pfam" id="PF22366">
    <property type="entry name" value="NDH2_C"/>
    <property type="match status" value="1"/>
</dbReference>
<dbReference type="PANTHER" id="PTHR43706:SF47">
    <property type="entry name" value="EXTERNAL NADH-UBIQUINONE OXIDOREDUCTASE 1, MITOCHONDRIAL-RELATED"/>
    <property type="match status" value="1"/>
</dbReference>
<dbReference type="Proteomes" id="UP000641137">
    <property type="component" value="Unassembled WGS sequence"/>
</dbReference>